<proteinExistence type="predicted"/>
<gene>
    <name evidence="3" type="primary">LOC108498192</name>
</gene>
<feature type="compositionally biased region" description="Basic and acidic residues" evidence="1">
    <location>
        <begin position="45"/>
        <end position="60"/>
    </location>
</feature>
<keyword evidence="2" id="KW-1185">Reference proteome</keyword>
<protein>
    <submittedName>
        <fullName evidence="3">Uncharacterized protein LOC108498192</fullName>
    </submittedName>
</protein>
<dbReference type="RefSeq" id="XP_017672083.1">
    <property type="nucleotide sequence ID" value="XM_017816594.1"/>
</dbReference>
<reference evidence="3" key="1">
    <citation type="submission" date="2025-08" db="UniProtKB">
        <authorList>
            <consortium name="RefSeq"/>
        </authorList>
    </citation>
    <scope>IDENTIFICATION</scope>
</reference>
<evidence type="ECO:0000313" key="2">
    <source>
        <dbReference type="Proteomes" id="UP000504624"/>
    </source>
</evidence>
<name>A0A6J0HBZ4_9PASS</name>
<evidence type="ECO:0000256" key="1">
    <source>
        <dbReference type="SAM" id="MobiDB-lite"/>
    </source>
</evidence>
<evidence type="ECO:0000313" key="3">
    <source>
        <dbReference type="RefSeq" id="XP_017672083.1"/>
    </source>
</evidence>
<feature type="region of interest" description="Disordered" evidence="1">
    <location>
        <begin position="1"/>
        <end position="90"/>
    </location>
</feature>
<feature type="compositionally biased region" description="Pro residues" evidence="1">
    <location>
        <begin position="1"/>
        <end position="13"/>
    </location>
</feature>
<sequence>MPPLSPPAEPYPEPGRAESKSERRTKVSALFPSEPQNLFPPCHRVTREGSEGGRGGEQRHRQPAPHSLVGPPPQTQPAAYGSFRGRKASGHPKSVLNRFIERSFSTGFWRCQTCRTNVGFPGKPFTSLITETPIVATRAGNNGSALGGEREEGTGGSHSPLSIPYSLSHPFGSRGPNPASFPHVSSGGREGGGGAGAWPRKCRTSTGLPLNMAQHREKDKTSRCSLVKGIRLPGRARVRVYGRPLASPTPLPLLGWWRSVPHCLRGKEGQAACLHFPRRAGAQGIPRGTSSLKKADDISIKATSPPSVLQKIHDNAPLPLLARQGNPGTA</sequence>
<organism evidence="2 3">
    <name type="scientific">Lepidothrix coronata</name>
    <name type="common">blue-crowned manakin</name>
    <dbReference type="NCBI Taxonomy" id="321398"/>
    <lineage>
        <taxon>Eukaryota</taxon>
        <taxon>Metazoa</taxon>
        <taxon>Chordata</taxon>
        <taxon>Craniata</taxon>
        <taxon>Vertebrata</taxon>
        <taxon>Euteleostomi</taxon>
        <taxon>Archelosauria</taxon>
        <taxon>Archosauria</taxon>
        <taxon>Dinosauria</taxon>
        <taxon>Saurischia</taxon>
        <taxon>Theropoda</taxon>
        <taxon>Coelurosauria</taxon>
        <taxon>Aves</taxon>
        <taxon>Neognathae</taxon>
        <taxon>Neoaves</taxon>
        <taxon>Telluraves</taxon>
        <taxon>Australaves</taxon>
        <taxon>Passeriformes</taxon>
        <taxon>Pipridae</taxon>
        <taxon>Lepidothrix</taxon>
    </lineage>
</organism>
<dbReference type="AlphaFoldDB" id="A0A6J0HBZ4"/>
<accession>A0A6J0HBZ4</accession>
<feature type="compositionally biased region" description="Basic and acidic residues" evidence="1">
    <location>
        <begin position="15"/>
        <end position="25"/>
    </location>
</feature>
<dbReference type="GeneID" id="108498192"/>
<dbReference type="OrthoDB" id="10592998at2759"/>
<dbReference type="Proteomes" id="UP000504624">
    <property type="component" value="Unplaced"/>
</dbReference>